<evidence type="ECO:0000313" key="2">
    <source>
        <dbReference type="Proteomes" id="UP001622950"/>
    </source>
</evidence>
<dbReference type="EMBL" id="JBJHQE010000013">
    <property type="protein sequence ID" value="MFK9080961.1"/>
    <property type="molecule type" value="Genomic_DNA"/>
</dbReference>
<reference evidence="1" key="1">
    <citation type="submission" date="2024-11" db="EMBL/GenBank/DDBJ databases">
        <authorList>
            <person name="Lucas J.A."/>
        </authorList>
    </citation>
    <scope>NUCLEOTIDE SEQUENCE</scope>
    <source>
        <strain evidence="1">Z 8.8</strain>
    </source>
</reference>
<organism evidence="1 2">
    <name type="scientific">Pseudomonas neuropathica</name>
    <dbReference type="NCBI Taxonomy" id="2730425"/>
    <lineage>
        <taxon>Bacteria</taxon>
        <taxon>Pseudomonadati</taxon>
        <taxon>Pseudomonadota</taxon>
        <taxon>Gammaproteobacteria</taxon>
        <taxon>Pseudomonadales</taxon>
        <taxon>Pseudomonadaceae</taxon>
        <taxon>Pseudomonas</taxon>
    </lineage>
</organism>
<protein>
    <submittedName>
        <fullName evidence="1">DUF3630 family protein</fullName>
    </submittedName>
</protein>
<proteinExistence type="predicted"/>
<accession>A0ACC7MQX5</accession>
<keyword evidence="2" id="KW-1185">Reference proteome</keyword>
<gene>
    <name evidence="1" type="ORF">ACJEBM_09785</name>
</gene>
<dbReference type="Proteomes" id="UP001622950">
    <property type="component" value="Unassembled WGS sequence"/>
</dbReference>
<evidence type="ECO:0000313" key="1">
    <source>
        <dbReference type="EMBL" id="MFK9080961.1"/>
    </source>
</evidence>
<name>A0ACC7MQX5_9PSED</name>
<comment type="caution">
    <text evidence="1">The sequence shown here is derived from an EMBL/GenBank/DDBJ whole genome shotgun (WGS) entry which is preliminary data.</text>
</comment>
<sequence>MKNKIMPSELTIEKMHSGRSCLNLTSSVDWECFPDYAEFILGLLGGSIISKSDGADVRIWEVLIDNEYFFLAFDDFPVMITLESKSLQGDDYIPAFKALLVEKS</sequence>